<evidence type="ECO:0000256" key="5">
    <source>
        <dbReference type="ARBA" id="ARBA00043667"/>
    </source>
</evidence>
<proteinExistence type="inferred from homology"/>
<evidence type="ECO:0000256" key="3">
    <source>
        <dbReference type="ARBA" id="ARBA00026104"/>
    </source>
</evidence>
<evidence type="ECO:0000256" key="8">
    <source>
        <dbReference type="ARBA" id="ARBA00048283"/>
    </source>
</evidence>
<reference evidence="13 14" key="1">
    <citation type="submission" date="2021-05" db="EMBL/GenBank/DDBJ databases">
        <authorList>
            <person name="Zahm M."/>
            <person name="Klopp C."/>
            <person name="Cabau C."/>
            <person name="Kuhl H."/>
            <person name="Suciu R."/>
            <person name="Ciorpac M."/>
            <person name="Holostenco D."/>
            <person name="Gessner J."/>
            <person name="Wuertz S."/>
            <person name="Hohne C."/>
            <person name="Stock M."/>
            <person name="Gislard M."/>
            <person name="Lluch J."/>
            <person name="Milhes M."/>
            <person name="Lampietro C."/>
            <person name="Lopez Roques C."/>
            <person name="Donnadieu C."/>
            <person name="Du K."/>
            <person name="Schartl M."/>
            <person name="Guiguen Y."/>
        </authorList>
    </citation>
    <scope>NUCLEOTIDE SEQUENCE [LARGE SCALE GENOMIC DNA]</scope>
    <source>
        <strain evidence="13">Hh-F2</strain>
        <tissue evidence="13">Blood</tissue>
    </source>
</reference>
<evidence type="ECO:0000313" key="13">
    <source>
        <dbReference type="EMBL" id="KAK6475470.1"/>
    </source>
</evidence>
<dbReference type="EMBL" id="JAHFZB010000024">
    <property type="protein sequence ID" value="KAK6475470.1"/>
    <property type="molecule type" value="Genomic_DNA"/>
</dbReference>
<dbReference type="PRINTS" id="PR00111">
    <property type="entry name" value="ABHYDROLASE"/>
</dbReference>
<gene>
    <name evidence="13" type="ORF">HHUSO_G24998</name>
</gene>
<dbReference type="EC" id="3.1.1.116" evidence="3"/>
<evidence type="ECO:0000256" key="11">
    <source>
        <dbReference type="ARBA" id="ARBA00048919"/>
    </source>
</evidence>
<comment type="catalytic activity">
    <reaction evidence="10">
        <text>1-octadecanoyl-2-(9Z-octadecenoyl)-sn-glycerol + H2O = 2-(9Z-octadecenoyl)-glycerol + octadecanoate + H(+)</text>
        <dbReference type="Rhea" id="RHEA:77103"/>
        <dbReference type="ChEBI" id="CHEBI:15377"/>
        <dbReference type="ChEBI" id="CHEBI:15378"/>
        <dbReference type="ChEBI" id="CHEBI:25629"/>
        <dbReference type="ChEBI" id="CHEBI:73990"/>
        <dbReference type="ChEBI" id="CHEBI:75468"/>
    </reaction>
</comment>
<comment type="catalytic activity">
    <reaction evidence="8">
        <text>1-octadecanoyl-2-(4Z,7Z,10Z,13Z,16Z,19Z-docosahexaenoyl)-sn-glycerol + H2O = 2-(4Z,7Z,10Z,13Z,16Z,19Z-docosahexaenoyl)-glycerol + octadecanoate + H(+)</text>
        <dbReference type="Rhea" id="RHEA:77107"/>
        <dbReference type="ChEBI" id="CHEBI:15377"/>
        <dbReference type="ChEBI" id="CHEBI:15378"/>
        <dbReference type="ChEBI" id="CHEBI:25629"/>
        <dbReference type="ChEBI" id="CHEBI:77129"/>
        <dbReference type="ChEBI" id="CHEBI:186738"/>
    </reaction>
</comment>
<evidence type="ECO:0000256" key="7">
    <source>
        <dbReference type="ARBA" id="ARBA00044064"/>
    </source>
</evidence>
<dbReference type="PANTHER" id="PTHR46118">
    <property type="entry name" value="PROTEIN ABHD11"/>
    <property type="match status" value="1"/>
</dbReference>
<dbReference type="SUPFAM" id="SSF53474">
    <property type="entry name" value="alpha/beta-Hydrolases"/>
    <property type="match status" value="1"/>
</dbReference>
<sequence length="308" mass="34223">MRFLCRCYNSVMSFRRTQGLAYCSVAGTRSNSSSSADSDGSARAVPLSYDVFDGTGTETPLVFLHGLFGSKSNFQSIAKALVQRTGRKVLTVDARNHGNSTHTPFMSYEAMTNDLMNLMSQLHIGKCVLIGHSMGGKLAMTSALLQPGLVERLVVVDISPSQTTMHTGFPSYITAMKAVKVDSGIPRSTARKQAEDQLRPFVKELAVRQFLLTNLIEQDGHYTWRVNLDAIIKHLDNIMSFPDFDTSYLGPTLFLGGGNSPYISSEDYPEIQRLFPNSDIQYIPDTSHWIHQDRPMDFINSICTFLQS</sequence>
<dbReference type="Pfam" id="PF00561">
    <property type="entry name" value="Abhydrolase_1"/>
    <property type="match status" value="1"/>
</dbReference>
<dbReference type="PANTHER" id="PTHR46118:SF4">
    <property type="entry name" value="PROTEIN ABHD11"/>
    <property type="match status" value="1"/>
</dbReference>
<dbReference type="InterPro" id="IPR029058">
    <property type="entry name" value="AB_hydrolase_fold"/>
</dbReference>
<evidence type="ECO:0000256" key="10">
    <source>
        <dbReference type="ARBA" id="ARBA00048513"/>
    </source>
</evidence>
<dbReference type="Proteomes" id="UP001369086">
    <property type="component" value="Unassembled WGS sequence"/>
</dbReference>
<evidence type="ECO:0000256" key="2">
    <source>
        <dbReference type="ARBA" id="ARBA00022801"/>
    </source>
</evidence>
<protein>
    <recommendedName>
        <fullName evidence="7">sn-1-specific diacylglycerol lipase ABHD11</fullName>
        <ecNumber evidence="3">3.1.1.116</ecNumber>
    </recommendedName>
    <alternativeName>
        <fullName evidence="4">Alpha/beta hydrolase domain-containing protein 11</fullName>
    </alternativeName>
</protein>
<evidence type="ECO:0000256" key="6">
    <source>
        <dbReference type="ARBA" id="ARBA00043742"/>
    </source>
</evidence>
<evidence type="ECO:0000256" key="9">
    <source>
        <dbReference type="ARBA" id="ARBA00048504"/>
    </source>
</evidence>
<dbReference type="InterPro" id="IPR000073">
    <property type="entry name" value="AB_hydrolase_1"/>
</dbReference>
<evidence type="ECO:0000256" key="1">
    <source>
        <dbReference type="ARBA" id="ARBA00008645"/>
    </source>
</evidence>
<comment type="similarity">
    <text evidence="1">Belongs to the AB hydrolase superfamily.</text>
</comment>
<keyword evidence="2" id="KW-0378">Hydrolase</keyword>
<comment type="catalytic activity">
    <reaction evidence="11">
        <text>1-octadecanoyl-2-(5Z,8Z,11Z,14Z-eicosatetraenoyl)-sn-glycerol + H2O = 2-(5Z,8Z,11Z,14Z-eicosatetraenoyl)-glycerol + octadecanoate + H(+)</text>
        <dbReference type="Rhea" id="RHEA:38507"/>
        <dbReference type="ChEBI" id="CHEBI:15377"/>
        <dbReference type="ChEBI" id="CHEBI:15378"/>
        <dbReference type="ChEBI" id="CHEBI:25629"/>
        <dbReference type="ChEBI" id="CHEBI:52392"/>
        <dbReference type="ChEBI" id="CHEBI:75728"/>
    </reaction>
</comment>
<comment type="caution">
    <text evidence="13">The sequence shown here is derived from an EMBL/GenBank/DDBJ whole genome shotgun (WGS) entry which is preliminary data.</text>
</comment>
<comment type="catalytic activity">
    <reaction evidence="9">
        <text>1,2-didecanoylglycerol + H2O = decanoylglycerol + decanoate + H(+)</text>
        <dbReference type="Rhea" id="RHEA:48596"/>
        <dbReference type="ChEBI" id="CHEBI:11152"/>
        <dbReference type="ChEBI" id="CHEBI:15377"/>
        <dbReference type="ChEBI" id="CHEBI:15378"/>
        <dbReference type="ChEBI" id="CHEBI:27689"/>
        <dbReference type="ChEBI" id="CHEBI:90605"/>
    </reaction>
</comment>
<accession>A0ABR0YS96</accession>
<dbReference type="Gene3D" id="3.40.50.1820">
    <property type="entry name" value="alpha/beta hydrolase"/>
    <property type="match status" value="1"/>
</dbReference>
<keyword evidence="14" id="KW-1185">Reference proteome</keyword>
<name>A0ABR0YS96_HUSHU</name>
<organism evidence="13 14">
    <name type="scientific">Huso huso</name>
    <name type="common">Beluga</name>
    <name type="synonym">Acipenser huso</name>
    <dbReference type="NCBI Taxonomy" id="61971"/>
    <lineage>
        <taxon>Eukaryota</taxon>
        <taxon>Metazoa</taxon>
        <taxon>Chordata</taxon>
        <taxon>Craniata</taxon>
        <taxon>Vertebrata</taxon>
        <taxon>Euteleostomi</taxon>
        <taxon>Actinopterygii</taxon>
        <taxon>Chondrostei</taxon>
        <taxon>Acipenseriformes</taxon>
        <taxon>Acipenseridae</taxon>
        <taxon>Huso</taxon>
    </lineage>
</organism>
<feature type="domain" description="AB hydrolase-1" evidence="12">
    <location>
        <begin position="60"/>
        <end position="294"/>
    </location>
</feature>
<evidence type="ECO:0000313" key="14">
    <source>
        <dbReference type="Proteomes" id="UP001369086"/>
    </source>
</evidence>
<comment type="catalytic activity">
    <reaction evidence="6">
        <text>a 1,3-diacyl-sn-glycerol + H2O = a 1-acyl-sn-glycerol + a fatty acid + H(+)</text>
        <dbReference type="Rhea" id="RHEA:38503"/>
        <dbReference type="ChEBI" id="CHEBI:15377"/>
        <dbReference type="ChEBI" id="CHEBI:15378"/>
        <dbReference type="ChEBI" id="CHEBI:28868"/>
        <dbReference type="ChEBI" id="CHEBI:64683"/>
        <dbReference type="ChEBI" id="CHEBI:77272"/>
    </reaction>
</comment>
<evidence type="ECO:0000259" key="12">
    <source>
        <dbReference type="Pfam" id="PF00561"/>
    </source>
</evidence>
<comment type="catalytic activity">
    <reaction evidence="5">
        <text>a 1,2-diacyl-sn-glycerol + H2O = a 2-acylglycerol + a fatty acid + H(+)</text>
        <dbReference type="Rhea" id="RHEA:33275"/>
        <dbReference type="ChEBI" id="CHEBI:15377"/>
        <dbReference type="ChEBI" id="CHEBI:15378"/>
        <dbReference type="ChEBI" id="CHEBI:17389"/>
        <dbReference type="ChEBI" id="CHEBI:17815"/>
        <dbReference type="ChEBI" id="CHEBI:28868"/>
        <dbReference type="EC" id="3.1.1.116"/>
    </reaction>
</comment>
<evidence type="ECO:0000256" key="4">
    <source>
        <dbReference type="ARBA" id="ARBA00042703"/>
    </source>
</evidence>